<accession>A0A0F9DUC5</accession>
<proteinExistence type="predicted"/>
<protein>
    <submittedName>
        <fullName evidence="1">Uncharacterized protein</fullName>
    </submittedName>
</protein>
<reference evidence="1" key="1">
    <citation type="journal article" date="2015" name="Nature">
        <title>Complex archaea that bridge the gap between prokaryotes and eukaryotes.</title>
        <authorList>
            <person name="Spang A."/>
            <person name="Saw J.H."/>
            <person name="Jorgensen S.L."/>
            <person name="Zaremba-Niedzwiedzka K."/>
            <person name="Martijn J."/>
            <person name="Lind A.E."/>
            <person name="van Eijk R."/>
            <person name="Schleper C."/>
            <person name="Guy L."/>
            <person name="Ettema T.J."/>
        </authorList>
    </citation>
    <scope>NUCLEOTIDE SEQUENCE</scope>
</reference>
<dbReference type="AlphaFoldDB" id="A0A0F9DUC5"/>
<dbReference type="EMBL" id="LAZR01030193">
    <property type="protein sequence ID" value="KKL57356.1"/>
    <property type="molecule type" value="Genomic_DNA"/>
</dbReference>
<organism evidence="1">
    <name type="scientific">marine sediment metagenome</name>
    <dbReference type="NCBI Taxonomy" id="412755"/>
    <lineage>
        <taxon>unclassified sequences</taxon>
        <taxon>metagenomes</taxon>
        <taxon>ecological metagenomes</taxon>
    </lineage>
</organism>
<name>A0A0F9DUC5_9ZZZZ</name>
<gene>
    <name evidence="1" type="ORF">LCGC14_2236190</name>
</gene>
<comment type="caution">
    <text evidence="1">The sequence shown here is derived from an EMBL/GenBank/DDBJ whole genome shotgun (WGS) entry which is preliminary data.</text>
</comment>
<evidence type="ECO:0000313" key="1">
    <source>
        <dbReference type="EMBL" id="KKL57356.1"/>
    </source>
</evidence>
<sequence length="142" mass="16103">MDEGNSDISLGVGDGRGNLYVHGSYEAIKTCQDKLLALGKARTRLRKANCDYGDGWIRDDLECLVDKEPWCGKHAVLYYIKAHKEAQGSLMEAREEVQRLQMCEGMARDIAAERDRYTALAERRKEQARVEESDLRMVAAHL</sequence>
<feature type="non-terminal residue" evidence="1">
    <location>
        <position position="142"/>
    </location>
</feature>